<evidence type="ECO:0000256" key="2">
    <source>
        <dbReference type="SAM" id="MobiDB-lite"/>
    </source>
</evidence>
<dbReference type="PANTHER" id="PTHR19871">
    <property type="entry name" value="BETA TRANSDUCIN-RELATED PROTEIN"/>
    <property type="match status" value="1"/>
</dbReference>
<dbReference type="STRING" id="329046.A0A1Y2C7A7"/>
<proteinExistence type="inferred from homology"/>
<organism evidence="3 4">
    <name type="scientific">Rhizoclosmatium globosum</name>
    <dbReference type="NCBI Taxonomy" id="329046"/>
    <lineage>
        <taxon>Eukaryota</taxon>
        <taxon>Fungi</taxon>
        <taxon>Fungi incertae sedis</taxon>
        <taxon>Chytridiomycota</taxon>
        <taxon>Chytridiomycota incertae sedis</taxon>
        <taxon>Chytridiomycetes</taxon>
        <taxon>Chytridiales</taxon>
        <taxon>Chytriomycetaceae</taxon>
        <taxon>Rhizoclosmatium</taxon>
    </lineage>
</organism>
<feature type="region of interest" description="Disordered" evidence="2">
    <location>
        <begin position="745"/>
        <end position="769"/>
    </location>
</feature>
<sequence length="1294" mass="148338">MLKTIPLRQAKLQSADTTTRRNTDPNNALKNITTISLISDDGRTIEEVESTSSSTHKRFDGNCEEDYEDVVSDLEVGEVEQDAVARPKSVKNWKRVVLETGESSDEDSLNSELWAYRSYDPTKPCTNRLIQQKWDEETKRAHLEKLKKATATIDTAPPKKYTHLVSQHKRHQMRVEEALRIYHDNTTLVERIRRQVRTTNQPSGRPTDPHPVIMVNPVVQRMGLNGPRKRILQEQMEFENEVILHRLENSDPFYKQEQFSKERINTLLHLQNISRFPKRYVQQLKEAGVQFPRVSEKKPRPISAQTDTAGIISKSELKDPHLYNYVKKQAIIKAPPNQIEKGNSSDSISVPPRYQPKAPLVPRVAKLLPRKIIPLESLLPPKPVKRVPLVPRCAKLPPRPVTAPEPVKPKPPPKPSVYDEEDPPGKYIYEDEFPGDEDLIITSDSWTKVTHGKALTRLNNQGFVEERHQATRYNFGDAPGEQNLLTGVPAFGSGYEYPRISNYSFKIYVSSIDGDADEERSCWNKNYLLQLRQFCMCFGKEVLWRDYKFGRDSVVTDLDNYRKICLSEMETCQKESTFISSMIFFNNTHYGERALPTDIDAEVFKKLLNQAKHMDFRELMSSTNNKSAEELLKKWYRLDDNCIPRRFLLRKVNEVVTNIDSLDERESAKKIWLEQNLAPLKQILRSAAVRLGRHGLLEAHIVQRFVQSDFQEEIIRGVVQEYRRGGWERSVMMINAEELPKIMMQSRSSDTDIEQDEQEEPEPVTAEEHLTQDQKLLKKIISPLFTAIPYENKIIPEAKTDKSTKFDKHEKIVPMLDNLLDRFKRLISRHVLNRPRPDNVLNEIITHMKVFKAKARDHSHRGHLVDKMMGYLNRPQKCSIPPFLLDGDASMGKTAVLGKTLQKFVRKVTEEAWERVRVTRLNADSEEFITGRMSILASEPADPDPNVVPFEPVIVARICGLTPASSNARLLIDSISRQIFEAFFQRIESTDLLTVHDYRKAISLASSERPIVIVLAKIDRLCSEGPLSMKISWILDHIPPFVRIVFSARSDLSTTSPFSVITHKIKLMAPAVLYSVAASENRAPPSPALLAVCHEDYFLNVGTIIAPIAKSSIKRLLAVDSRKLRLDQEEALRNAFSEAEIAENGKYVPIRMLKQIYKMSTRWGSWEKVGDIEFPKTLSEAFDLELSEFEINHGYYFTLTILSLLVLSRDGLTISELEDIISLDNLCLCESLKVFETDLARIPPLKVTQFLHDINDYVVRRQDFGGELISIAHDHDLKNTHLLPSRDEIFCHLG</sequence>
<dbReference type="Pfam" id="PF13879">
    <property type="entry name" value="Hmw_CFAP97"/>
    <property type="match status" value="1"/>
</dbReference>
<evidence type="ECO:0000256" key="1">
    <source>
        <dbReference type="ARBA" id="ARBA00008315"/>
    </source>
</evidence>
<dbReference type="InterPro" id="IPR052752">
    <property type="entry name" value="NACHT-WD_repeat"/>
</dbReference>
<dbReference type="Proteomes" id="UP000193642">
    <property type="component" value="Unassembled WGS sequence"/>
</dbReference>
<keyword evidence="4" id="KW-1185">Reference proteome</keyword>
<evidence type="ECO:0000313" key="4">
    <source>
        <dbReference type="Proteomes" id="UP000193642"/>
    </source>
</evidence>
<comment type="caution">
    <text evidence="3">The sequence shown here is derived from an EMBL/GenBank/DDBJ whole genome shotgun (WGS) entry which is preliminary data.</text>
</comment>
<dbReference type="PANTHER" id="PTHR19871:SF40">
    <property type="entry name" value="TETRATRICOPEPTIDE REPEAT PROTEIN 41-RELATED"/>
    <property type="match status" value="1"/>
</dbReference>
<reference evidence="3 4" key="1">
    <citation type="submission" date="2016-07" db="EMBL/GenBank/DDBJ databases">
        <title>Pervasive Adenine N6-methylation of Active Genes in Fungi.</title>
        <authorList>
            <consortium name="DOE Joint Genome Institute"/>
            <person name="Mondo S.J."/>
            <person name="Dannebaum R.O."/>
            <person name="Kuo R.C."/>
            <person name="Labutti K."/>
            <person name="Haridas S."/>
            <person name="Kuo A."/>
            <person name="Salamov A."/>
            <person name="Ahrendt S.R."/>
            <person name="Lipzen A."/>
            <person name="Sullivan W."/>
            <person name="Andreopoulos W.B."/>
            <person name="Clum A."/>
            <person name="Lindquist E."/>
            <person name="Daum C."/>
            <person name="Ramamoorthy G.K."/>
            <person name="Gryganskyi A."/>
            <person name="Culley D."/>
            <person name="Magnuson J.K."/>
            <person name="James T.Y."/>
            <person name="O'Malley M.A."/>
            <person name="Stajich J.E."/>
            <person name="Spatafora J.W."/>
            <person name="Visel A."/>
            <person name="Grigoriev I.V."/>
        </authorList>
    </citation>
    <scope>NUCLEOTIDE SEQUENCE [LARGE SCALE GENOMIC DNA]</scope>
    <source>
        <strain evidence="3 4">JEL800</strain>
    </source>
</reference>
<comment type="similarity">
    <text evidence="1">Belongs to the CFAP97 family.</text>
</comment>
<dbReference type="InterPro" id="IPR029488">
    <property type="entry name" value="Hmw/CFAP97"/>
</dbReference>
<feature type="compositionally biased region" description="Acidic residues" evidence="2">
    <location>
        <begin position="751"/>
        <end position="762"/>
    </location>
</feature>
<evidence type="ECO:0000313" key="3">
    <source>
        <dbReference type="EMBL" id="ORY42774.1"/>
    </source>
</evidence>
<accession>A0A1Y2C7A7</accession>
<dbReference type="OrthoDB" id="2163395at2759"/>
<gene>
    <name evidence="3" type="ORF">BCR33DRAFT_280204</name>
</gene>
<name>A0A1Y2C7A7_9FUNG</name>
<dbReference type="EMBL" id="MCGO01000027">
    <property type="protein sequence ID" value="ORY42774.1"/>
    <property type="molecule type" value="Genomic_DNA"/>
</dbReference>
<feature type="region of interest" description="Disordered" evidence="2">
    <location>
        <begin position="1"/>
        <end position="27"/>
    </location>
</feature>
<feature type="region of interest" description="Disordered" evidence="2">
    <location>
        <begin position="397"/>
        <end position="424"/>
    </location>
</feature>
<protein>
    <recommendedName>
        <fullName evidence="5">Orc1-like AAA ATPase domain-containing protein</fullName>
    </recommendedName>
</protein>
<evidence type="ECO:0008006" key="5">
    <source>
        <dbReference type="Google" id="ProtNLM"/>
    </source>
</evidence>